<organism evidence="2 3">
    <name type="scientific">Candidatus Curtissbacteria bacterium RIFCSPHIGHO2_02_FULL_40_16b</name>
    <dbReference type="NCBI Taxonomy" id="1797714"/>
    <lineage>
        <taxon>Bacteria</taxon>
        <taxon>Candidatus Curtissiibacteriota</taxon>
    </lineage>
</organism>
<accession>A0A1F5G6J7</accession>
<protein>
    <recommendedName>
        <fullName evidence="4">Prepilin-type N-terminal cleavage/methylation domain-containing protein</fullName>
    </recommendedName>
</protein>
<keyword evidence="1" id="KW-0812">Transmembrane</keyword>
<dbReference type="EMBL" id="MFBD01000047">
    <property type="protein sequence ID" value="OGD87469.1"/>
    <property type="molecule type" value="Genomic_DNA"/>
</dbReference>
<evidence type="ECO:0000313" key="2">
    <source>
        <dbReference type="EMBL" id="OGD87469.1"/>
    </source>
</evidence>
<name>A0A1F5G6J7_9BACT</name>
<feature type="transmembrane region" description="Helical" evidence="1">
    <location>
        <begin position="27"/>
        <end position="51"/>
    </location>
</feature>
<dbReference type="Proteomes" id="UP000177369">
    <property type="component" value="Unassembled WGS sequence"/>
</dbReference>
<evidence type="ECO:0000256" key="1">
    <source>
        <dbReference type="SAM" id="Phobius"/>
    </source>
</evidence>
<proteinExistence type="predicted"/>
<dbReference type="AlphaFoldDB" id="A0A1F5G6J7"/>
<sequence>MVIRIKKIYKLPFTIYHLRAKRPGLSLIELQIVVAILGGIALVTGAVYYTYTRLINEERITIEIASQNRNAIDEMTNQIREAQSVAMGCTICGSVTDSTSQVLILSLWPIDAGGDLFAPTGNEYDYMVYRLDSAPNDTNLLKEIIGNGTGSSRINTSKILASNVDSLEFAYDNADPAQATEVAVTLTNQKTSFVKTHTLSQSSKALLRNK</sequence>
<keyword evidence="1" id="KW-0472">Membrane</keyword>
<keyword evidence="1" id="KW-1133">Transmembrane helix</keyword>
<reference evidence="2 3" key="1">
    <citation type="journal article" date="2016" name="Nat. Commun.">
        <title>Thousands of microbial genomes shed light on interconnected biogeochemical processes in an aquifer system.</title>
        <authorList>
            <person name="Anantharaman K."/>
            <person name="Brown C.T."/>
            <person name="Hug L.A."/>
            <person name="Sharon I."/>
            <person name="Castelle C.J."/>
            <person name="Probst A.J."/>
            <person name="Thomas B.C."/>
            <person name="Singh A."/>
            <person name="Wilkins M.J."/>
            <person name="Karaoz U."/>
            <person name="Brodie E.L."/>
            <person name="Williams K.H."/>
            <person name="Hubbard S.S."/>
            <person name="Banfield J.F."/>
        </authorList>
    </citation>
    <scope>NUCLEOTIDE SEQUENCE [LARGE SCALE GENOMIC DNA]</scope>
</reference>
<evidence type="ECO:0008006" key="4">
    <source>
        <dbReference type="Google" id="ProtNLM"/>
    </source>
</evidence>
<dbReference type="STRING" id="1797714.A3D04_04070"/>
<evidence type="ECO:0000313" key="3">
    <source>
        <dbReference type="Proteomes" id="UP000177369"/>
    </source>
</evidence>
<comment type="caution">
    <text evidence="2">The sequence shown here is derived from an EMBL/GenBank/DDBJ whole genome shotgun (WGS) entry which is preliminary data.</text>
</comment>
<gene>
    <name evidence="2" type="ORF">A3D04_04070</name>
</gene>